<dbReference type="HAMAP" id="MF_00713">
    <property type="entry name" value="GcvPB"/>
    <property type="match status" value="1"/>
</dbReference>
<dbReference type="FunFam" id="3.90.1150.10:FF:000014">
    <property type="entry name" value="Probable glycine dehydrogenase (decarboxylating) subunit 2"/>
    <property type="match status" value="1"/>
</dbReference>
<dbReference type="Pfam" id="PF21478">
    <property type="entry name" value="GcvP2_C"/>
    <property type="match status" value="1"/>
</dbReference>
<dbReference type="SUPFAM" id="SSF53383">
    <property type="entry name" value="PLP-dependent transferases"/>
    <property type="match status" value="1"/>
</dbReference>
<dbReference type="GO" id="GO:0016594">
    <property type="term" value="F:glycine binding"/>
    <property type="evidence" value="ECO:0007669"/>
    <property type="project" value="TreeGrafter"/>
</dbReference>
<feature type="modified residue" description="N6-(pyridoxal phosphate)lysine" evidence="6">
    <location>
        <position position="266"/>
    </location>
</feature>
<dbReference type="InterPro" id="IPR023012">
    <property type="entry name" value="GcvPB"/>
</dbReference>
<dbReference type="Gene3D" id="3.40.640.10">
    <property type="entry name" value="Type I PLP-dependent aspartate aminotransferase-like (Major domain)"/>
    <property type="match status" value="1"/>
</dbReference>
<organism evidence="9">
    <name type="scientific">uncultured Thermomicrobiales bacterium</name>
    <dbReference type="NCBI Taxonomy" id="1645740"/>
    <lineage>
        <taxon>Bacteria</taxon>
        <taxon>Pseudomonadati</taxon>
        <taxon>Thermomicrobiota</taxon>
        <taxon>Thermomicrobia</taxon>
        <taxon>Thermomicrobiales</taxon>
        <taxon>environmental samples</taxon>
    </lineage>
</organism>
<evidence type="ECO:0000256" key="6">
    <source>
        <dbReference type="HAMAP-Rule" id="MF_00713"/>
    </source>
</evidence>
<feature type="domain" description="Glycine dehydrogenase C-terminal" evidence="8">
    <location>
        <begin position="349"/>
        <end position="449"/>
    </location>
</feature>
<feature type="domain" description="Glycine cleavage system P-protein N-terminal" evidence="7">
    <location>
        <begin position="42"/>
        <end position="303"/>
    </location>
</feature>
<comment type="function">
    <text evidence="2 6">The glycine cleavage system catalyzes the degradation of glycine. The P protein binds the alpha-amino group of glycine through its pyridoxal phosphate cofactor; CO(2) is released and the remaining methylamine moiety is then transferred to the lipoamide cofactor of the H protein.</text>
</comment>
<dbReference type="PANTHER" id="PTHR11773:SF1">
    <property type="entry name" value="GLYCINE DEHYDROGENASE (DECARBOXYLATING), MITOCHONDRIAL"/>
    <property type="match status" value="1"/>
</dbReference>
<evidence type="ECO:0000313" key="9">
    <source>
        <dbReference type="EMBL" id="CAA9564742.1"/>
    </source>
</evidence>
<dbReference type="Gene3D" id="3.90.1150.10">
    <property type="entry name" value="Aspartate Aminotransferase, domain 1"/>
    <property type="match status" value="1"/>
</dbReference>
<dbReference type="GO" id="GO:0019464">
    <property type="term" value="P:glycine decarboxylation via glycine cleavage system"/>
    <property type="evidence" value="ECO:0007669"/>
    <property type="project" value="UniProtKB-UniRule"/>
</dbReference>
<evidence type="ECO:0000259" key="7">
    <source>
        <dbReference type="Pfam" id="PF02347"/>
    </source>
</evidence>
<keyword evidence="3 6" id="KW-0663">Pyridoxal phosphate</keyword>
<evidence type="ECO:0000259" key="8">
    <source>
        <dbReference type="Pfam" id="PF21478"/>
    </source>
</evidence>
<name>A0A6J4V255_9BACT</name>
<dbReference type="FunFam" id="3.40.640.10:FF:000224">
    <property type="entry name" value="Probable glycine dehydrogenase (decarboxylating) subunit 2"/>
    <property type="match status" value="1"/>
</dbReference>
<comment type="similarity">
    <text evidence="6">Belongs to the GcvP family. C-terminal subunit subfamily.</text>
</comment>
<evidence type="ECO:0000256" key="3">
    <source>
        <dbReference type="ARBA" id="ARBA00022898"/>
    </source>
</evidence>
<gene>
    <name evidence="6" type="primary">gcvPB</name>
    <name evidence="9" type="ORF">AVDCRST_MAG33-1988</name>
</gene>
<dbReference type="GO" id="GO:0005960">
    <property type="term" value="C:glycine cleavage complex"/>
    <property type="evidence" value="ECO:0007669"/>
    <property type="project" value="TreeGrafter"/>
</dbReference>
<dbReference type="InterPro" id="IPR015424">
    <property type="entry name" value="PyrdxlP-dep_Trfase"/>
</dbReference>
<sequence length="506" mass="55158">MAVEPLIFDLASPGRRAIRMPEPDVPETALPAGMARESLAWPEVSEIDVIRHFTRLSQKNHAIDINFYPLGSCTMKYNPKVNEAVARYPGFAGIHPYQPEATVQGAMELMSELQAMLAEISGFHAVTLQPAAGAHGELTGVLIIRDFHADRGDTARNTILVPDSAHGTNPATAVMAGFKVETVPSNSRGNVDIKALRPMLGPHIAGLMITNPNTLGLWDEGIDEVIGLVHEAGGLVYNDGANFNAILGIARPGDLGIDVMHFNLHKTFSTPHGGGGPGSGPVGVRAGLEDYLPGPRVRTIAEDTGPRYEWFMPERSIGRLHSFHGNFGMHVRAYTYIRMHGAAGLRRVSEDAVLAANYLKSQLSDDYVVPYDRSCMHEFVASASRQKANGVKAVDIAKRLLDFGIHPPTTYFPLVVPECLMMEPTETESIETLDSFVVAMKQIARESAETPEIVRSAPHTTAFKRFDEAGANRRLNLRWEPEHSQVVPSESVIGEVERILEAVPAD</sequence>
<keyword evidence="4 6" id="KW-0560">Oxidoreductase</keyword>
<evidence type="ECO:0000256" key="4">
    <source>
        <dbReference type="ARBA" id="ARBA00023002"/>
    </source>
</evidence>
<dbReference type="Gene3D" id="6.20.440.10">
    <property type="match status" value="1"/>
</dbReference>
<comment type="subunit">
    <text evidence="6">The glycine cleavage system is composed of four proteins: P, T, L and H. In this organism, the P 'protein' is a heterodimer of two subunits.</text>
</comment>
<dbReference type="InterPro" id="IPR049315">
    <property type="entry name" value="GDC-P_N"/>
</dbReference>
<evidence type="ECO:0000256" key="5">
    <source>
        <dbReference type="ARBA" id="ARBA00049026"/>
    </source>
</evidence>
<dbReference type="EMBL" id="CADCWK010000217">
    <property type="protein sequence ID" value="CAA9564742.1"/>
    <property type="molecule type" value="Genomic_DNA"/>
</dbReference>
<dbReference type="InterPro" id="IPR015421">
    <property type="entry name" value="PyrdxlP-dep_Trfase_major"/>
</dbReference>
<dbReference type="InterPro" id="IPR020581">
    <property type="entry name" value="GDC_P"/>
</dbReference>
<comment type="catalytic activity">
    <reaction evidence="5 6">
        <text>N(6)-[(R)-lipoyl]-L-lysyl-[glycine-cleavage complex H protein] + glycine + H(+) = N(6)-[(R)-S(8)-aminomethyldihydrolipoyl]-L-lysyl-[glycine-cleavage complex H protein] + CO2</text>
        <dbReference type="Rhea" id="RHEA:24304"/>
        <dbReference type="Rhea" id="RHEA-COMP:10494"/>
        <dbReference type="Rhea" id="RHEA-COMP:10495"/>
        <dbReference type="ChEBI" id="CHEBI:15378"/>
        <dbReference type="ChEBI" id="CHEBI:16526"/>
        <dbReference type="ChEBI" id="CHEBI:57305"/>
        <dbReference type="ChEBI" id="CHEBI:83099"/>
        <dbReference type="ChEBI" id="CHEBI:83143"/>
        <dbReference type="EC" id="1.4.4.2"/>
    </reaction>
</comment>
<dbReference type="GO" id="GO:0005829">
    <property type="term" value="C:cytosol"/>
    <property type="evidence" value="ECO:0007669"/>
    <property type="project" value="TreeGrafter"/>
</dbReference>
<dbReference type="GO" id="GO:0004375">
    <property type="term" value="F:glycine dehydrogenase (decarboxylating) activity"/>
    <property type="evidence" value="ECO:0007669"/>
    <property type="project" value="UniProtKB-EC"/>
</dbReference>
<comment type="cofactor">
    <cofactor evidence="1 6">
        <name>pyridoxal 5'-phosphate</name>
        <dbReference type="ChEBI" id="CHEBI:597326"/>
    </cofactor>
</comment>
<dbReference type="GO" id="GO:0030170">
    <property type="term" value="F:pyridoxal phosphate binding"/>
    <property type="evidence" value="ECO:0007669"/>
    <property type="project" value="TreeGrafter"/>
</dbReference>
<dbReference type="PANTHER" id="PTHR11773">
    <property type="entry name" value="GLYCINE DEHYDROGENASE, DECARBOXYLATING"/>
    <property type="match status" value="1"/>
</dbReference>
<proteinExistence type="inferred from homology"/>
<dbReference type="NCBIfam" id="NF003346">
    <property type="entry name" value="PRK04366.1"/>
    <property type="match status" value="1"/>
</dbReference>
<evidence type="ECO:0000256" key="2">
    <source>
        <dbReference type="ARBA" id="ARBA00003788"/>
    </source>
</evidence>
<dbReference type="InterPro" id="IPR049316">
    <property type="entry name" value="GDC-P_C"/>
</dbReference>
<dbReference type="InterPro" id="IPR015422">
    <property type="entry name" value="PyrdxlP-dep_Trfase_small"/>
</dbReference>
<accession>A0A6J4V255</accession>
<evidence type="ECO:0000256" key="1">
    <source>
        <dbReference type="ARBA" id="ARBA00001933"/>
    </source>
</evidence>
<dbReference type="EC" id="1.4.4.2" evidence="6"/>
<reference evidence="9" key="1">
    <citation type="submission" date="2020-02" db="EMBL/GenBank/DDBJ databases">
        <authorList>
            <person name="Meier V. D."/>
        </authorList>
    </citation>
    <scope>NUCLEOTIDE SEQUENCE</scope>
    <source>
        <strain evidence="9">AVDCRST_MAG33</strain>
    </source>
</reference>
<protein>
    <recommendedName>
        <fullName evidence="6">Probable glycine dehydrogenase (decarboxylating) subunit 2</fullName>
        <ecNumber evidence="6">1.4.4.2</ecNumber>
    </recommendedName>
    <alternativeName>
        <fullName evidence="6">Glycine cleavage system P-protein subunit 2</fullName>
    </alternativeName>
    <alternativeName>
        <fullName evidence="6">Glycine decarboxylase subunit 2</fullName>
    </alternativeName>
    <alternativeName>
        <fullName evidence="6">Glycine dehydrogenase (aminomethyl-transferring) subunit 2</fullName>
    </alternativeName>
</protein>
<dbReference type="AlphaFoldDB" id="A0A6J4V255"/>
<dbReference type="Pfam" id="PF02347">
    <property type="entry name" value="GDC-P"/>
    <property type="match status" value="1"/>
</dbReference>